<dbReference type="SUPFAM" id="SSF56634">
    <property type="entry name" value="Heme-dependent catalase-like"/>
    <property type="match status" value="1"/>
</dbReference>
<dbReference type="EMBL" id="LLYB01000060">
    <property type="protein sequence ID" value="KRR24782.1"/>
    <property type="molecule type" value="Genomic_DNA"/>
</dbReference>
<organism evidence="2 3">
    <name type="scientific">Bradyrhizobium lablabi</name>
    <dbReference type="NCBI Taxonomy" id="722472"/>
    <lineage>
        <taxon>Bacteria</taxon>
        <taxon>Pseudomonadati</taxon>
        <taxon>Pseudomonadota</taxon>
        <taxon>Alphaproteobacteria</taxon>
        <taxon>Hyphomicrobiales</taxon>
        <taxon>Nitrobacteraceae</taxon>
        <taxon>Bradyrhizobium</taxon>
    </lineage>
</organism>
<dbReference type="InterPro" id="IPR011614">
    <property type="entry name" value="Catalase_core"/>
</dbReference>
<protein>
    <recommendedName>
        <fullName evidence="1">Catalase core domain-containing protein</fullName>
    </recommendedName>
</protein>
<dbReference type="OrthoDB" id="9765610at2"/>
<reference evidence="2 3" key="1">
    <citation type="submission" date="2014-03" db="EMBL/GenBank/DDBJ databases">
        <title>Bradyrhizobium valentinum sp. nov., isolated from effective nodules of Lupinus mariae-josephae, a lupine endemic of basic-lime soils in Eastern Spain.</title>
        <authorList>
            <person name="Duran D."/>
            <person name="Rey L."/>
            <person name="Navarro A."/>
            <person name="Busquets A."/>
            <person name="Imperial J."/>
            <person name="Ruiz-Argueso T."/>
        </authorList>
    </citation>
    <scope>NUCLEOTIDE SEQUENCE [LARGE SCALE GENOMIC DNA]</scope>
    <source>
        <strain evidence="2 3">CCBAU 23086</strain>
    </source>
</reference>
<dbReference type="InterPro" id="IPR020835">
    <property type="entry name" value="Catalase_sf"/>
</dbReference>
<dbReference type="GO" id="GO:0020037">
    <property type="term" value="F:heme binding"/>
    <property type="evidence" value="ECO:0007669"/>
    <property type="project" value="InterPro"/>
</dbReference>
<proteinExistence type="predicted"/>
<dbReference type="AlphaFoldDB" id="A0A0R3MZ07"/>
<sequence length="446" mass="50582">MTRSGTRRRLDDPAGGKTLTARLLGDQPVSLGFRALRRISEFREMLRAIALPAPRGDARRSSATPERYQQLVNALELPPDRPVPLHVLERAVPGEATMTRQMARIAAEAVITNYCESRVSDCFVPAMRDQHAKSHGCVTAELIVREDLPAEFTTALFRPGARYPAMVRFSNGLGRRQSDRKVDARGMSIKLREVGTKTILATLAPDKASPGEHDFALSSFPIFFCKDAVDYTQLMNAVSAPQATWREKLHKAALWLGFVVQRPRQFYLFLRTALQGLFTIRNPLTATYHSMSPFLFGEHRVVRYLVGPAGGPDKSARWWTFMFWARSDSFLQDALVRDLDPHTHQPGHDVVFDFSIRVRDGATTDDVEDASRWWTRRNDKVVRLGSIAIPRQSFLTQNQLYDTEHMVFNPWNCLPEHRPLGSVNRMRLAVYLASRQMRRKLNGVAP</sequence>
<dbReference type="GO" id="GO:0004096">
    <property type="term" value="F:catalase activity"/>
    <property type="evidence" value="ECO:0007669"/>
    <property type="project" value="InterPro"/>
</dbReference>
<evidence type="ECO:0000313" key="2">
    <source>
        <dbReference type="EMBL" id="KRR24782.1"/>
    </source>
</evidence>
<dbReference type="Pfam" id="PF00199">
    <property type="entry name" value="Catalase"/>
    <property type="match status" value="1"/>
</dbReference>
<evidence type="ECO:0000259" key="1">
    <source>
        <dbReference type="Pfam" id="PF00199"/>
    </source>
</evidence>
<evidence type="ECO:0000313" key="3">
    <source>
        <dbReference type="Proteomes" id="UP000051660"/>
    </source>
</evidence>
<name>A0A0R3MZ07_9BRAD</name>
<dbReference type="Gene3D" id="2.40.180.10">
    <property type="entry name" value="Catalase core domain"/>
    <property type="match status" value="1"/>
</dbReference>
<accession>A0A0R3MZ07</accession>
<gene>
    <name evidence="2" type="ORF">CQ14_05405</name>
</gene>
<dbReference type="RefSeq" id="WP_057858362.1">
    <property type="nucleotide sequence ID" value="NZ_LLYB01000060.1"/>
</dbReference>
<feature type="domain" description="Catalase core" evidence="1">
    <location>
        <begin position="128"/>
        <end position="417"/>
    </location>
</feature>
<comment type="caution">
    <text evidence="2">The sequence shown here is derived from an EMBL/GenBank/DDBJ whole genome shotgun (WGS) entry which is preliminary data.</text>
</comment>
<dbReference type="Proteomes" id="UP000051660">
    <property type="component" value="Unassembled WGS sequence"/>
</dbReference>